<dbReference type="GO" id="GO:0015297">
    <property type="term" value="F:antiporter activity"/>
    <property type="evidence" value="ECO:0007669"/>
    <property type="project" value="UniProtKB-KW"/>
</dbReference>
<dbReference type="GO" id="GO:0006814">
    <property type="term" value="P:sodium ion transport"/>
    <property type="evidence" value="ECO:0007669"/>
    <property type="project" value="UniProtKB-KW"/>
</dbReference>
<dbReference type="EMBL" id="LGHJ01000013">
    <property type="protein sequence ID" value="KPL75895.1"/>
    <property type="molecule type" value="Genomic_DNA"/>
</dbReference>
<feature type="domain" description="Cation/H+ exchanger transmembrane" evidence="12">
    <location>
        <begin position="18"/>
        <end position="384"/>
    </location>
</feature>
<evidence type="ECO:0000256" key="1">
    <source>
        <dbReference type="ARBA" id="ARBA00004141"/>
    </source>
</evidence>
<evidence type="ECO:0000256" key="10">
    <source>
        <dbReference type="ARBA" id="ARBA00023201"/>
    </source>
</evidence>
<feature type="transmembrane region" description="Helical" evidence="11">
    <location>
        <begin position="361"/>
        <end position="381"/>
    </location>
</feature>
<dbReference type="Gene3D" id="1.20.1530.20">
    <property type="match status" value="1"/>
</dbReference>
<dbReference type="PANTHER" id="PTHR43562:SF3">
    <property type="entry name" value="SODIUM ION_PROTON EXCHANGER (EUROFUNG)"/>
    <property type="match status" value="1"/>
</dbReference>
<dbReference type="InterPro" id="IPR006153">
    <property type="entry name" value="Cation/H_exchanger_TM"/>
</dbReference>
<dbReference type="GO" id="GO:0016020">
    <property type="term" value="C:membrane"/>
    <property type="evidence" value="ECO:0007669"/>
    <property type="project" value="UniProtKB-SubCell"/>
</dbReference>
<evidence type="ECO:0000256" key="8">
    <source>
        <dbReference type="ARBA" id="ARBA00023065"/>
    </source>
</evidence>
<feature type="transmembrane region" description="Helical" evidence="11">
    <location>
        <begin position="303"/>
        <end position="324"/>
    </location>
</feature>
<feature type="transmembrane region" description="Helical" evidence="11">
    <location>
        <begin position="243"/>
        <end position="261"/>
    </location>
</feature>
<dbReference type="Pfam" id="PF00999">
    <property type="entry name" value="Na_H_Exchanger"/>
    <property type="match status" value="1"/>
</dbReference>
<organism evidence="13 14">
    <name type="scientific">Bellilinea caldifistulae</name>
    <dbReference type="NCBI Taxonomy" id="360411"/>
    <lineage>
        <taxon>Bacteria</taxon>
        <taxon>Bacillati</taxon>
        <taxon>Chloroflexota</taxon>
        <taxon>Anaerolineae</taxon>
        <taxon>Anaerolineales</taxon>
        <taxon>Anaerolineaceae</taxon>
        <taxon>Bellilinea</taxon>
    </lineage>
</organism>
<reference evidence="13 14" key="1">
    <citation type="submission" date="2015-07" db="EMBL/GenBank/DDBJ databases">
        <title>Draft genome of Bellilinea caldifistulae DSM 17877.</title>
        <authorList>
            <person name="Hemp J."/>
            <person name="Ward L.M."/>
            <person name="Pace L.A."/>
            <person name="Fischer W.W."/>
        </authorList>
    </citation>
    <scope>NUCLEOTIDE SEQUENCE [LARGE SCALE GENOMIC DNA]</scope>
    <source>
        <strain evidence="13 14">GOMI-1</strain>
    </source>
</reference>
<keyword evidence="3" id="KW-0813">Transport</keyword>
<keyword evidence="6 11" id="KW-1133">Transmembrane helix</keyword>
<feature type="transmembrane region" description="Helical" evidence="11">
    <location>
        <begin position="273"/>
        <end position="291"/>
    </location>
</feature>
<evidence type="ECO:0000256" key="4">
    <source>
        <dbReference type="ARBA" id="ARBA00022449"/>
    </source>
</evidence>
<evidence type="ECO:0000256" key="9">
    <source>
        <dbReference type="ARBA" id="ARBA00023136"/>
    </source>
</evidence>
<feature type="transmembrane region" description="Helical" evidence="11">
    <location>
        <begin position="126"/>
        <end position="144"/>
    </location>
</feature>
<comment type="subcellular location">
    <subcellularLocation>
        <location evidence="1">Membrane</location>
        <topology evidence="1">Multi-pass membrane protein</topology>
    </subcellularLocation>
</comment>
<comment type="similarity">
    <text evidence="2">Belongs to the monovalent cation:proton antiporter 2 (CPA2) transporter (TC 2.A.37) family.</text>
</comment>
<keyword evidence="10" id="KW-0739">Sodium transport</keyword>
<dbReference type="InterPro" id="IPR038770">
    <property type="entry name" value="Na+/solute_symporter_sf"/>
</dbReference>
<proteinExistence type="inferred from homology"/>
<dbReference type="OrthoDB" id="9793589at2"/>
<gene>
    <name evidence="13" type="ORF">AC812_07950</name>
</gene>
<evidence type="ECO:0000256" key="5">
    <source>
        <dbReference type="ARBA" id="ARBA00022692"/>
    </source>
</evidence>
<keyword evidence="7" id="KW-0915">Sodium</keyword>
<feature type="transmembrane region" description="Helical" evidence="11">
    <location>
        <begin position="185"/>
        <end position="210"/>
    </location>
</feature>
<feature type="transmembrane region" description="Helical" evidence="11">
    <location>
        <begin position="156"/>
        <end position="179"/>
    </location>
</feature>
<feature type="transmembrane region" description="Helical" evidence="11">
    <location>
        <begin position="37"/>
        <end position="56"/>
    </location>
</feature>
<keyword evidence="5 11" id="KW-0812">Transmembrane</keyword>
<evidence type="ECO:0000256" key="3">
    <source>
        <dbReference type="ARBA" id="ARBA00022448"/>
    </source>
</evidence>
<comment type="caution">
    <text evidence="13">The sequence shown here is derived from an EMBL/GenBank/DDBJ whole genome shotgun (WGS) entry which is preliminary data.</text>
</comment>
<dbReference type="STRING" id="360411.AC812_07950"/>
<name>A0A0P6XLB5_9CHLR</name>
<keyword evidence="8" id="KW-0406">Ion transport</keyword>
<dbReference type="RefSeq" id="WP_061918262.1">
    <property type="nucleotide sequence ID" value="NZ_DF967971.1"/>
</dbReference>
<dbReference type="AlphaFoldDB" id="A0A0P6XLB5"/>
<feature type="transmembrane region" description="Helical" evidence="11">
    <location>
        <begin position="95"/>
        <end position="114"/>
    </location>
</feature>
<feature type="transmembrane region" description="Helical" evidence="11">
    <location>
        <begin position="6"/>
        <end position="25"/>
    </location>
</feature>
<evidence type="ECO:0000256" key="11">
    <source>
        <dbReference type="SAM" id="Phobius"/>
    </source>
</evidence>
<evidence type="ECO:0000256" key="6">
    <source>
        <dbReference type="ARBA" id="ARBA00022989"/>
    </source>
</evidence>
<evidence type="ECO:0000256" key="2">
    <source>
        <dbReference type="ARBA" id="ARBA00005551"/>
    </source>
</evidence>
<feature type="transmembrane region" description="Helical" evidence="11">
    <location>
        <begin position="68"/>
        <end position="86"/>
    </location>
</feature>
<keyword evidence="4" id="KW-0050">Antiport</keyword>
<evidence type="ECO:0000313" key="14">
    <source>
        <dbReference type="Proteomes" id="UP000050514"/>
    </source>
</evidence>
<protein>
    <recommendedName>
        <fullName evidence="12">Cation/H+ exchanger transmembrane domain-containing protein</fullName>
    </recommendedName>
</protein>
<dbReference type="Proteomes" id="UP000050514">
    <property type="component" value="Unassembled WGS sequence"/>
</dbReference>
<dbReference type="GO" id="GO:1902600">
    <property type="term" value="P:proton transmembrane transport"/>
    <property type="evidence" value="ECO:0007669"/>
    <property type="project" value="InterPro"/>
</dbReference>
<evidence type="ECO:0000313" key="13">
    <source>
        <dbReference type="EMBL" id="KPL75895.1"/>
    </source>
</evidence>
<dbReference type="PANTHER" id="PTHR43562">
    <property type="entry name" value="NAPA-TYPE SODIUM/HYDROGEN ANTIPORTER"/>
    <property type="match status" value="1"/>
</dbReference>
<keyword evidence="14" id="KW-1185">Reference proteome</keyword>
<keyword evidence="9 11" id="KW-0472">Membrane</keyword>
<evidence type="ECO:0000259" key="12">
    <source>
        <dbReference type="Pfam" id="PF00999"/>
    </source>
</evidence>
<evidence type="ECO:0000256" key="7">
    <source>
        <dbReference type="ARBA" id="ARBA00023053"/>
    </source>
</evidence>
<accession>A0A0P6XLB5</accession>
<sequence length="402" mass="42562">MTPFLQLIFVLTIILFASKLAGYLTTRLGQPAVLGELLVGLLLGPSLIDLTHLVFITDRHLSEVVAEFGEIGVLVLMFLAGLELHFSELTRNTRVAAFSGILGVLTPVGLGILAGEMFGYSFDNAAFIGLTLGATSVSISAQTLMELKVLRSRVGLGLLGAAVFDDILVILLLSTFLALSGGGSALDILLVLLKMIGFLSLSAAFGLWVLPKLSRRISNMPISQGILTFSLIIMMVYGLAAELIGGMAAITGTFLAGLMFARTPEKSQIEPGLRSLAYSFFVPIFFVNIGLSVDTHTLNLNALWLMLVISTFAILGKVIGCGLGAKLGGFNWLESLQLGIGMISRGEVGLIVASIGLAEGYINETVFSAIVGMVLITTLLTPPLLRASFRKVTVSSPAPVQE</sequence>